<organism evidence="3 4">
    <name type="scientific">Actinoallomurus vinaceus</name>
    <dbReference type="NCBI Taxonomy" id="1080074"/>
    <lineage>
        <taxon>Bacteria</taxon>
        <taxon>Bacillati</taxon>
        <taxon>Actinomycetota</taxon>
        <taxon>Actinomycetes</taxon>
        <taxon>Streptosporangiales</taxon>
        <taxon>Thermomonosporaceae</taxon>
        <taxon>Actinoallomurus</taxon>
    </lineage>
</organism>
<keyword evidence="2" id="KW-0472">Membrane</keyword>
<gene>
    <name evidence="3" type="ORF">GCM10023196_092790</name>
</gene>
<dbReference type="EMBL" id="BAABHK010000020">
    <property type="protein sequence ID" value="GAA4637744.1"/>
    <property type="molecule type" value="Genomic_DNA"/>
</dbReference>
<keyword evidence="4" id="KW-1185">Reference proteome</keyword>
<comment type="caution">
    <text evidence="3">The sequence shown here is derived from an EMBL/GenBank/DDBJ whole genome shotgun (WGS) entry which is preliminary data.</text>
</comment>
<reference evidence="4" key="1">
    <citation type="journal article" date="2019" name="Int. J. Syst. Evol. Microbiol.">
        <title>The Global Catalogue of Microorganisms (GCM) 10K type strain sequencing project: providing services to taxonomists for standard genome sequencing and annotation.</title>
        <authorList>
            <consortium name="The Broad Institute Genomics Platform"/>
            <consortium name="The Broad Institute Genome Sequencing Center for Infectious Disease"/>
            <person name="Wu L."/>
            <person name="Ma J."/>
        </authorList>
    </citation>
    <scope>NUCLEOTIDE SEQUENCE [LARGE SCALE GENOMIC DNA]</scope>
    <source>
        <strain evidence="4">JCM 17939</strain>
    </source>
</reference>
<feature type="transmembrane region" description="Helical" evidence="2">
    <location>
        <begin position="353"/>
        <end position="375"/>
    </location>
</feature>
<feature type="transmembrane region" description="Helical" evidence="2">
    <location>
        <begin position="387"/>
        <end position="408"/>
    </location>
</feature>
<feature type="transmembrane region" description="Helical" evidence="2">
    <location>
        <begin position="232"/>
        <end position="253"/>
    </location>
</feature>
<evidence type="ECO:0000313" key="4">
    <source>
        <dbReference type="Proteomes" id="UP001501442"/>
    </source>
</evidence>
<sequence>MTEPPSHPRPNSPDPGRRAWAPPSAAAAPATGRPVPAGPVRLPRRDPLLIKEWRRPVRPASPALLVRAAVAGVLAAVLFPGRPGLNVPLVVVAEIVALAPAARRNRTSIVFATLTLALSALPALVDAGWVVALAIALAVPLGSYAVYGGRSWIDLVGGGLAFAPAAPRSVPWAGRGLVAVATSRRRPSGAVVGSVVLAAVLLVVFGALFVTADAAFGRAVAGLLPDVGIGSLIVRILVFGAGAIVVLTGAFLTVAPPRFARPPVASHIGRTPWAIPIVALDLLFLGFVAIQADVLLASNRDRLLRSTGLSYAEYARRGFWQLLVVTGLVLVVVAVAVRYAPVRSRADRVTVRSLLGLLCGLTLVVVAVALRRLFLYEEAYGWTRLRLWVHAFELWMGLVIVLVAVAGIRLKAAWLPRAVAAAGAVGLLALGLLNPDGFIAAHNVDRFRHTGSADLAYLAGLSADAVPALDRLPEPQRSCVLRHLEGSLRRGDSWSRFNLSRAQARDVLRRHPVQPSSTC</sequence>
<dbReference type="RefSeq" id="WP_345440923.1">
    <property type="nucleotide sequence ID" value="NZ_BAABHK010000020.1"/>
</dbReference>
<dbReference type="Proteomes" id="UP001501442">
    <property type="component" value="Unassembled WGS sequence"/>
</dbReference>
<feature type="transmembrane region" description="Helical" evidence="2">
    <location>
        <begin position="414"/>
        <end position="433"/>
    </location>
</feature>
<feature type="compositionally biased region" description="Low complexity" evidence="1">
    <location>
        <begin position="18"/>
        <end position="39"/>
    </location>
</feature>
<feature type="transmembrane region" description="Helical" evidence="2">
    <location>
        <begin position="273"/>
        <end position="297"/>
    </location>
</feature>
<feature type="compositionally biased region" description="Pro residues" evidence="1">
    <location>
        <begin position="1"/>
        <end position="13"/>
    </location>
</feature>
<feature type="transmembrane region" description="Helical" evidence="2">
    <location>
        <begin position="318"/>
        <end position="341"/>
    </location>
</feature>
<keyword evidence="2" id="KW-0812">Transmembrane</keyword>
<dbReference type="InterPro" id="IPR025291">
    <property type="entry name" value="DUF4153"/>
</dbReference>
<protein>
    <submittedName>
        <fullName evidence="3">DUF4173 domain-containing protein</fullName>
    </submittedName>
</protein>
<evidence type="ECO:0000313" key="3">
    <source>
        <dbReference type="EMBL" id="GAA4637744.1"/>
    </source>
</evidence>
<proteinExistence type="predicted"/>
<feature type="transmembrane region" description="Helical" evidence="2">
    <location>
        <begin position="190"/>
        <end position="211"/>
    </location>
</feature>
<feature type="transmembrane region" description="Helical" evidence="2">
    <location>
        <begin position="109"/>
        <end position="139"/>
    </location>
</feature>
<evidence type="ECO:0000256" key="1">
    <source>
        <dbReference type="SAM" id="MobiDB-lite"/>
    </source>
</evidence>
<evidence type="ECO:0000256" key="2">
    <source>
        <dbReference type="SAM" id="Phobius"/>
    </source>
</evidence>
<keyword evidence="2" id="KW-1133">Transmembrane helix</keyword>
<accession>A0ABP8UQI9</accession>
<feature type="region of interest" description="Disordered" evidence="1">
    <location>
        <begin position="1"/>
        <end position="40"/>
    </location>
</feature>
<dbReference type="Pfam" id="PF13687">
    <property type="entry name" value="DUF4153"/>
    <property type="match status" value="1"/>
</dbReference>
<name>A0ABP8UQI9_9ACTN</name>